<dbReference type="AlphaFoldDB" id="A0A1D1XLC1"/>
<proteinExistence type="predicted"/>
<organism evidence="1">
    <name type="scientific">Anthurium amnicola</name>
    <dbReference type="NCBI Taxonomy" id="1678845"/>
    <lineage>
        <taxon>Eukaryota</taxon>
        <taxon>Viridiplantae</taxon>
        <taxon>Streptophyta</taxon>
        <taxon>Embryophyta</taxon>
        <taxon>Tracheophyta</taxon>
        <taxon>Spermatophyta</taxon>
        <taxon>Magnoliopsida</taxon>
        <taxon>Liliopsida</taxon>
        <taxon>Araceae</taxon>
        <taxon>Pothoideae</taxon>
        <taxon>Potheae</taxon>
        <taxon>Anthurium</taxon>
    </lineage>
</organism>
<gene>
    <name evidence="1" type="primary">leuA_19</name>
    <name evidence="2" type="synonym">leuA_16</name>
    <name evidence="1" type="ORF">g.31092</name>
    <name evidence="2" type="ORF">g.31096</name>
</gene>
<reference evidence="1" key="1">
    <citation type="submission" date="2015-07" db="EMBL/GenBank/DDBJ databases">
        <title>Transcriptome Assembly of Anthurium amnicola.</title>
        <authorList>
            <person name="Suzuki J."/>
        </authorList>
    </citation>
    <scope>NUCLEOTIDE SEQUENCE</scope>
</reference>
<dbReference type="EMBL" id="GDJX01024734">
    <property type="protein sequence ID" value="JAT43202.1"/>
    <property type="molecule type" value="Transcribed_RNA"/>
</dbReference>
<evidence type="ECO:0000313" key="2">
    <source>
        <dbReference type="EMBL" id="JAT57063.1"/>
    </source>
</evidence>
<dbReference type="EMBL" id="GDJX01010873">
    <property type="protein sequence ID" value="JAT57063.1"/>
    <property type="molecule type" value="Transcribed_RNA"/>
</dbReference>
<name>A0A1D1XLC1_9ARAE</name>
<protein>
    <submittedName>
        <fullName evidence="1">2-isopropylmalate synthase</fullName>
    </submittedName>
</protein>
<evidence type="ECO:0000313" key="1">
    <source>
        <dbReference type="EMBL" id="JAT43202.1"/>
    </source>
</evidence>
<sequence>MQGARHDQICVSNLSNFLCNDIRQMYHERINSNNIPPKESHVSTELNIGCVSQSESSSPLSQNSVFHCGSELFGHSAANTPANVIGGSFQLFGKTIQMGKPVVADVKEQCNNNTVSVRPYNASLSYPQMQFHDGHSGQSQRIPAVTT</sequence>
<accession>A0A1D1XLC1</accession>